<evidence type="ECO:0000313" key="3">
    <source>
        <dbReference type="EMBL" id="PQQ02645.1"/>
    </source>
</evidence>
<dbReference type="OrthoDB" id="1143330at2759"/>
<gene>
    <name evidence="3" type="ORF">Pyn_22460</name>
</gene>
<feature type="signal peptide" evidence="2">
    <location>
        <begin position="1"/>
        <end position="26"/>
    </location>
</feature>
<protein>
    <submittedName>
        <fullName evidence="3">Uncharacterized protein</fullName>
    </submittedName>
</protein>
<sequence>MTPTTFMVSFFMVALLLGQNFDLVAASRPLHLHTHPPAMHIGSLNKPIPPSIGRFIINRYKMTESSSGADAFRPTSPGHSPGVGHQNPPGALL</sequence>
<evidence type="ECO:0000256" key="1">
    <source>
        <dbReference type="SAM" id="MobiDB-lite"/>
    </source>
</evidence>
<proteinExistence type="predicted"/>
<keyword evidence="4" id="KW-1185">Reference proteome</keyword>
<evidence type="ECO:0000313" key="4">
    <source>
        <dbReference type="Proteomes" id="UP000250321"/>
    </source>
</evidence>
<feature type="chain" id="PRO_5016369502" evidence="2">
    <location>
        <begin position="27"/>
        <end position="93"/>
    </location>
</feature>
<comment type="caution">
    <text evidence="3">The sequence shown here is derived from an EMBL/GenBank/DDBJ whole genome shotgun (WGS) entry which is preliminary data.</text>
</comment>
<organism evidence="3 4">
    <name type="scientific">Prunus yedoensis var. nudiflora</name>
    <dbReference type="NCBI Taxonomy" id="2094558"/>
    <lineage>
        <taxon>Eukaryota</taxon>
        <taxon>Viridiplantae</taxon>
        <taxon>Streptophyta</taxon>
        <taxon>Embryophyta</taxon>
        <taxon>Tracheophyta</taxon>
        <taxon>Spermatophyta</taxon>
        <taxon>Magnoliopsida</taxon>
        <taxon>eudicotyledons</taxon>
        <taxon>Gunneridae</taxon>
        <taxon>Pentapetalae</taxon>
        <taxon>rosids</taxon>
        <taxon>fabids</taxon>
        <taxon>Rosales</taxon>
        <taxon>Rosaceae</taxon>
        <taxon>Amygdaloideae</taxon>
        <taxon>Amygdaleae</taxon>
        <taxon>Prunus</taxon>
    </lineage>
</organism>
<dbReference type="AlphaFoldDB" id="A0A314Y3Q7"/>
<feature type="region of interest" description="Disordered" evidence="1">
    <location>
        <begin position="66"/>
        <end position="93"/>
    </location>
</feature>
<dbReference type="EMBL" id="PJQY01001441">
    <property type="protein sequence ID" value="PQQ02645.1"/>
    <property type="molecule type" value="Genomic_DNA"/>
</dbReference>
<keyword evidence="2" id="KW-0732">Signal</keyword>
<evidence type="ECO:0000256" key="2">
    <source>
        <dbReference type="SAM" id="SignalP"/>
    </source>
</evidence>
<dbReference type="Proteomes" id="UP000250321">
    <property type="component" value="Unassembled WGS sequence"/>
</dbReference>
<accession>A0A314Y3Q7</accession>
<name>A0A314Y3Q7_PRUYE</name>
<reference evidence="3 4" key="1">
    <citation type="submission" date="2018-02" db="EMBL/GenBank/DDBJ databases">
        <title>Draft genome of wild Prunus yedoensis var. nudiflora.</title>
        <authorList>
            <person name="Baek S."/>
            <person name="Kim J.-H."/>
            <person name="Choi K."/>
            <person name="Kim G.-B."/>
            <person name="Cho A."/>
            <person name="Jang H."/>
            <person name="Shin C.-H."/>
            <person name="Yu H.-J."/>
            <person name="Mun J.-H."/>
        </authorList>
    </citation>
    <scope>NUCLEOTIDE SEQUENCE [LARGE SCALE GENOMIC DNA]</scope>
    <source>
        <strain evidence="4">cv. Jeju island</strain>
        <tissue evidence="3">Leaf</tissue>
    </source>
</reference>